<dbReference type="PANTHER" id="PTHR44846">
    <property type="entry name" value="MANNOSYL-D-GLYCERATE TRANSPORT/METABOLISM SYSTEM REPRESSOR MNGR-RELATED"/>
    <property type="match status" value="1"/>
</dbReference>
<evidence type="ECO:0000256" key="1">
    <source>
        <dbReference type="ARBA" id="ARBA00023015"/>
    </source>
</evidence>
<dbReference type="GO" id="GO:0003700">
    <property type="term" value="F:DNA-binding transcription factor activity"/>
    <property type="evidence" value="ECO:0007669"/>
    <property type="project" value="InterPro"/>
</dbReference>
<dbReference type="SUPFAM" id="SSF46785">
    <property type="entry name" value="Winged helix' DNA-binding domain"/>
    <property type="match status" value="1"/>
</dbReference>
<reference evidence="5" key="1">
    <citation type="submission" date="2008-02" db="EMBL/GenBank/DDBJ databases">
        <title>Complete sequence of Yersinia pseudotuberculosis YPIII.</title>
        <authorList>
            <consortium name="US DOE Joint Genome Institute"/>
            <person name="Challacombe J.F."/>
            <person name="Bruce D."/>
            <person name="Detter J.C."/>
            <person name="Green L."/>
            <person name="Land M."/>
            <person name="Munk C."/>
            <person name="Lindler L.E."/>
            <person name="Nikolich M.P."/>
            <person name="Brettin T."/>
        </authorList>
    </citation>
    <scope>NUCLEOTIDE SEQUENCE</scope>
    <source>
        <strain evidence="5">YPIII</strain>
    </source>
</reference>
<dbReference type="InterPro" id="IPR036390">
    <property type="entry name" value="WH_DNA-bd_sf"/>
</dbReference>
<dbReference type="Pfam" id="PF00392">
    <property type="entry name" value="GntR"/>
    <property type="match status" value="1"/>
</dbReference>
<dbReference type="EMBL" id="CP000950">
    <property type="protein sequence ID" value="ACA68277.1"/>
    <property type="molecule type" value="Genomic_DNA"/>
</dbReference>
<dbReference type="InterPro" id="IPR000524">
    <property type="entry name" value="Tscrpt_reg_HTH_GntR"/>
</dbReference>
<dbReference type="GO" id="GO:0003677">
    <property type="term" value="F:DNA binding"/>
    <property type="evidence" value="ECO:0007669"/>
    <property type="project" value="UniProtKB-KW"/>
</dbReference>
<dbReference type="SUPFAM" id="SSF64288">
    <property type="entry name" value="Chorismate lyase-like"/>
    <property type="match status" value="1"/>
</dbReference>
<dbReference type="AlphaFoldDB" id="A0A0H3B2Q6"/>
<dbReference type="InterPro" id="IPR011663">
    <property type="entry name" value="UTRA"/>
</dbReference>
<dbReference type="PROSITE" id="PS50949">
    <property type="entry name" value="HTH_GNTR"/>
    <property type="match status" value="1"/>
</dbReference>
<dbReference type="Pfam" id="PF07702">
    <property type="entry name" value="UTRA"/>
    <property type="match status" value="1"/>
</dbReference>
<dbReference type="CDD" id="cd07377">
    <property type="entry name" value="WHTH_GntR"/>
    <property type="match status" value="1"/>
</dbReference>
<proteinExistence type="predicted"/>
<dbReference type="InterPro" id="IPR036388">
    <property type="entry name" value="WH-like_DNA-bd_sf"/>
</dbReference>
<keyword evidence="1" id="KW-0805">Transcription regulation</keyword>
<dbReference type="PANTHER" id="PTHR44846:SF1">
    <property type="entry name" value="MANNOSYL-D-GLYCERATE TRANSPORT_METABOLISM SYSTEM REPRESSOR MNGR-RELATED"/>
    <property type="match status" value="1"/>
</dbReference>
<dbReference type="InterPro" id="IPR050679">
    <property type="entry name" value="Bact_HTH_transcr_reg"/>
</dbReference>
<dbReference type="Gene3D" id="3.40.1410.10">
    <property type="entry name" value="Chorismate lyase-like"/>
    <property type="match status" value="1"/>
</dbReference>
<sequence length="249" mass="27843">MNTSPAPEFHLDKSSRLPLYLQLVNSIKSAITEGRLHAGDVLPPERELAEMLDIARGTVRKALLQLLEGGVLVRNQGVGTFIAPHVRPSLPLLESFSEMATASGGTAQSELLGYLRHPSALEERSVLQMTQDNGDVVELTRLRKVNGITVSLQIAILPAHFLDNISELDESLYWHLEKKGAQVLRATQHFSAAVTDSTLAHYLGTDEYEPVLLVTRTGFTHNDRPVEYTRTWYLNDYCDFTIELHRKDL</sequence>
<dbReference type="InterPro" id="IPR028978">
    <property type="entry name" value="Chorismate_lyase_/UTRA_dom_sf"/>
</dbReference>
<dbReference type="GO" id="GO:0045892">
    <property type="term" value="P:negative regulation of DNA-templated transcription"/>
    <property type="evidence" value="ECO:0007669"/>
    <property type="project" value="TreeGrafter"/>
</dbReference>
<dbReference type="SMART" id="SM00345">
    <property type="entry name" value="HTH_GNTR"/>
    <property type="match status" value="1"/>
</dbReference>
<dbReference type="KEGG" id="ypy:YPK_1988"/>
<dbReference type="Gene3D" id="1.10.10.10">
    <property type="entry name" value="Winged helix-like DNA-binding domain superfamily/Winged helix DNA-binding domain"/>
    <property type="match status" value="1"/>
</dbReference>
<dbReference type="PRINTS" id="PR00035">
    <property type="entry name" value="HTHGNTR"/>
</dbReference>
<organism evidence="5">
    <name type="scientific">Yersinia pseudotuberculosis serotype O:3 (strain YPIII)</name>
    <dbReference type="NCBI Taxonomy" id="502800"/>
    <lineage>
        <taxon>Bacteria</taxon>
        <taxon>Pseudomonadati</taxon>
        <taxon>Pseudomonadota</taxon>
        <taxon>Gammaproteobacteria</taxon>
        <taxon>Enterobacterales</taxon>
        <taxon>Yersiniaceae</taxon>
        <taxon>Yersinia</taxon>
    </lineage>
</organism>
<dbReference type="SMART" id="SM00866">
    <property type="entry name" value="UTRA"/>
    <property type="match status" value="1"/>
</dbReference>
<evidence type="ECO:0000313" key="5">
    <source>
        <dbReference type="EMBL" id="ACA68277.1"/>
    </source>
</evidence>
<evidence type="ECO:0000256" key="3">
    <source>
        <dbReference type="ARBA" id="ARBA00023163"/>
    </source>
</evidence>
<dbReference type="RefSeq" id="WP_012304070.1">
    <property type="nucleotide sequence ID" value="NZ_CP009792.1"/>
</dbReference>
<keyword evidence="3" id="KW-0804">Transcription</keyword>
<name>A0A0H3B2Q6_YERPY</name>
<keyword evidence="2" id="KW-0238">DNA-binding</keyword>
<protein>
    <submittedName>
        <fullName evidence="5">Transcriptional regulator, GntR family</fullName>
    </submittedName>
</protein>
<gene>
    <name evidence="5" type="ordered locus">YPK_1988</name>
</gene>
<evidence type="ECO:0000256" key="2">
    <source>
        <dbReference type="ARBA" id="ARBA00023125"/>
    </source>
</evidence>
<feature type="domain" description="HTH gntR-type" evidence="4">
    <location>
        <begin position="17"/>
        <end position="85"/>
    </location>
</feature>
<dbReference type="PATRIC" id="fig|502800.11.peg.2662"/>
<evidence type="ECO:0000259" key="4">
    <source>
        <dbReference type="PROSITE" id="PS50949"/>
    </source>
</evidence>
<accession>A0A0H3B2Q6</accession>